<evidence type="ECO:0000256" key="1">
    <source>
        <dbReference type="SAM" id="MobiDB-lite"/>
    </source>
</evidence>
<name>A0A834DB00_9CHIR</name>
<dbReference type="AlphaFoldDB" id="A0A834DB00"/>
<accession>A0A834DB00</accession>
<feature type="compositionally biased region" description="Basic and acidic residues" evidence="1">
    <location>
        <begin position="29"/>
        <end position="45"/>
    </location>
</feature>
<proteinExistence type="predicted"/>
<feature type="region of interest" description="Disordered" evidence="1">
    <location>
        <begin position="1"/>
        <end position="54"/>
    </location>
</feature>
<dbReference type="EMBL" id="JABVXQ010000014">
    <property type="protein sequence ID" value="KAF6076405.1"/>
    <property type="molecule type" value="Genomic_DNA"/>
</dbReference>
<evidence type="ECO:0000313" key="3">
    <source>
        <dbReference type="Proteomes" id="UP000664940"/>
    </source>
</evidence>
<reference evidence="2 3" key="1">
    <citation type="journal article" date="2020" name="Nature">
        <title>Six reference-quality genomes reveal evolution of bat adaptations.</title>
        <authorList>
            <person name="Jebb D."/>
            <person name="Huang Z."/>
            <person name="Pippel M."/>
            <person name="Hughes G.M."/>
            <person name="Lavrichenko K."/>
            <person name="Devanna P."/>
            <person name="Winkler S."/>
            <person name="Jermiin L.S."/>
            <person name="Skirmuntt E.C."/>
            <person name="Katzourakis A."/>
            <person name="Burkitt-Gray L."/>
            <person name="Ray D.A."/>
            <person name="Sullivan K.A.M."/>
            <person name="Roscito J.G."/>
            <person name="Kirilenko B.M."/>
            <person name="Davalos L.M."/>
            <person name="Corthals A.P."/>
            <person name="Power M.L."/>
            <person name="Jones G."/>
            <person name="Ransome R.D."/>
            <person name="Dechmann D.K.N."/>
            <person name="Locatelli A.G."/>
            <person name="Puechmaille S.J."/>
            <person name="Fedrigo O."/>
            <person name="Jarvis E.D."/>
            <person name="Hiller M."/>
            <person name="Vernes S.C."/>
            <person name="Myers E.W."/>
            <person name="Teeling E.C."/>
        </authorList>
    </citation>
    <scope>NUCLEOTIDE SEQUENCE [LARGE SCALE GENOMIC DNA]</scope>
    <source>
        <strain evidence="2">Bat1K_MPI-CBG_1</strain>
    </source>
</reference>
<dbReference type="Proteomes" id="UP000664940">
    <property type="component" value="Unassembled WGS sequence"/>
</dbReference>
<gene>
    <name evidence="2" type="ORF">HJG60_000111</name>
</gene>
<sequence>MGCHTSKTATVAVAGEPQEPGEQPPGAEPHLEAGAEAVDGKDTRLQDGAAEPQS</sequence>
<evidence type="ECO:0000313" key="2">
    <source>
        <dbReference type="EMBL" id="KAF6076405.1"/>
    </source>
</evidence>
<protein>
    <submittedName>
        <fullName evidence="2">Uncharacterized protein</fullName>
    </submittedName>
</protein>
<organism evidence="2 3">
    <name type="scientific">Phyllostomus discolor</name>
    <name type="common">pale spear-nosed bat</name>
    <dbReference type="NCBI Taxonomy" id="89673"/>
    <lineage>
        <taxon>Eukaryota</taxon>
        <taxon>Metazoa</taxon>
        <taxon>Chordata</taxon>
        <taxon>Craniata</taxon>
        <taxon>Vertebrata</taxon>
        <taxon>Euteleostomi</taxon>
        <taxon>Mammalia</taxon>
        <taxon>Eutheria</taxon>
        <taxon>Laurasiatheria</taxon>
        <taxon>Chiroptera</taxon>
        <taxon>Yangochiroptera</taxon>
        <taxon>Phyllostomidae</taxon>
        <taxon>Phyllostominae</taxon>
        <taxon>Phyllostomus</taxon>
    </lineage>
</organism>
<comment type="caution">
    <text evidence="2">The sequence shown here is derived from an EMBL/GenBank/DDBJ whole genome shotgun (WGS) entry which is preliminary data.</text>
</comment>